<keyword evidence="1" id="KW-1003">Cell membrane</keyword>
<proteinExistence type="inferred from homology"/>
<keyword evidence="1" id="KW-0472">Membrane</keyword>
<organism evidence="2 3">
    <name type="scientific">Candidatus Falkowbacteria bacterium CG02_land_8_20_14_3_00_36_14</name>
    <dbReference type="NCBI Taxonomy" id="1974560"/>
    <lineage>
        <taxon>Bacteria</taxon>
        <taxon>Candidatus Falkowiibacteriota</taxon>
    </lineage>
</organism>
<feature type="transmembrane region" description="Helical" evidence="1">
    <location>
        <begin position="140"/>
        <end position="166"/>
    </location>
</feature>
<gene>
    <name evidence="2" type="ORF">COS18_02540</name>
</gene>
<keyword evidence="1" id="KW-1133">Transmembrane helix</keyword>
<dbReference type="PANTHER" id="PTHR34300">
    <property type="entry name" value="QUEUOSINE PRECURSOR TRANSPORTER-RELATED"/>
    <property type="match status" value="1"/>
</dbReference>
<feature type="transmembrane region" description="Helical" evidence="1">
    <location>
        <begin position="101"/>
        <end position="119"/>
    </location>
</feature>
<sequence length="222" mass="24750">MNKKIKFYDVILGLFVASLIISNVVSAKILKLGPFTFDGGTILFPLVYIFGDIFTEVYGYAKARRIIWIGFMANLLMAGVFMAVGRLAPAEGWENQSAYEAILGMVPRIVVASLTAYLAGEFLNSYIMAKIKIFTKGKKLYLRTISSTLIGQAVDTLLFVVIAFAGVLPASLLFTIVVSNYIFKCGVEILFTPITYKVIGLLKRAEEQEVFDYHTNFNPFKY</sequence>
<keyword evidence="1" id="KW-0812">Transmembrane</keyword>
<dbReference type="NCBIfam" id="TIGR00697">
    <property type="entry name" value="queuosine precursor transporter"/>
    <property type="match status" value="1"/>
</dbReference>
<dbReference type="GO" id="GO:0005886">
    <property type="term" value="C:plasma membrane"/>
    <property type="evidence" value="ECO:0007669"/>
    <property type="project" value="UniProtKB-SubCell"/>
</dbReference>
<dbReference type="HAMAP" id="MF_02088">
    <property type="entry name" value="Q_prec_transport"/>
    <property type="match status" value="1"/>
</dbReference>
<feature type="transmembrane region" description="Helical" evidence="1">
    <location>
        <begin position="172"/>
        <end position="194"/>
    </location>
</feature>
<accession>A0A2M7DP79</accession>
<dbReference type="GO" id="GO:0022857">
    <property type="term" value="F:transmembrane transporter activity"/>
    <property type="evidence" value="ECO:0007669"/>
    <property type="project" value="UniProtKB-UniRule"/>
</dbReference>
<dbReference type="Proteomes" id="UP000228896">
    <property type="component" value="Unassembled WGS sequence"/>
</dbReference>
<evidence type="ECO:0000313" key="3">
    <source>
        <dbReference type="Proteomes" id="UP000228896"/>
    </source>
</evidence>
<name>A0A2M7DP79_9BACT</name>
<dbReference type="AlphaFoldDB" id="A0A2M7DP79"/>
<comment type="function">
    <text evidence="1">Involved in the import of queuosine (Q) precursors, required for Q precursor salvage.</text>
</comment>
<protein>
    <recommendedName>
        <fullName evidence="1">Probable queuosine precursor transporter</fullName>
        <shortName evidence="1">Q precursor transporter</shortName>
    </recommendedName>
</protein>
<evidence type="ECO:0000256" key="1">
    <source>
        <dbReference type="HAMAP-Rule" id="MF_02088"/>
    </source>
</evidence>
<evidence type="ECO:0000313" key="2">
    <source>
        <dbReference type="EMBL" id="PIV51573.1"/>
    </source>
</evidence>
<dbReference type="EMBL" id="PETS01000056">
    <property type="protein sequence ID" value="PIV51573.1"/>
    <property type="molecule type" value="Genomic_DNA"/>
</dbReference>
<comment type="subcellular location">
    <subcellularLocation>
        <location evidence="1">Cell membrane</location>
        <topology evidence="1">Multi-pass membrane protein</topology>
    </subcellularLocation>
</comment>
<dbReference type="PANTHER" id="PTHR34300:SF2">
    <property type="entry name" value="QUEUOSINE PRECURSOR TRANSPORTER-RELATED"/>
    <property type="match status" value="1"/>
</dbReference>
<feature type="transmembrane region" description="Helical" evidence="1">
    <location>
        <begin position="68"/>
        <end position="89"/>
    </location>
</feature>
<comment type="similarity">
    <text evidence="1">Belongs to the vitamin uptake transporter (VUT/ECF) (TC 2.A.88) family. Q precursor transporter subfamily.</text>
</comment>
<dbReference type="InterPro" id="IPR003744">
    <property type="entry name" value="YhhQ"/>
</dbReference>
<feature type="transmembrane region" description="Helical" evidence="1">
    <location>
        <begin position="42"/>
        <end position="61"/>
    </location>
</feature>
<comment type="caution">
    <text evidence="2">The sequence shown here is derived from an EMBL/GenBank/DDBJ whole genome shotgun (WGS) entry which is preliminary data.</text>
</comment>
<reference evidence="3" key="1">
    <citation type="submission" date="2017-09" db="EMBL/GenBank/DDBJ databases">
        <title>Depth-based differentiation of microbial function through sediment-hosted aquifers and enrichment of novel symbionts in the deep terrestrial subsurface.</title>
        <authorList>
            <person name="Probst A.J."/>
            <person name="Ladd B."/>
            <person name="Jarett J.K."/>
            <person name="Geller-Mcgrath D.E."/>
            <person name="Sieber C.M.K."/>
            <person name="Emerson J.B."/>
            <person name="Anantharaman K."/>
            <person name="Thomas B.C."/>
            <person name="Malmstrom R."/>
            <person name="Stieglmeier M."/>
            <person name="Klingl A."/>
            <person name="Woyke T."/>
            <person name="Ryan C.M."/>
            <person name="Banfield J.F."/>
        </authorList>
    </citation>
    <scope>NUCLEOTIDE SEQUENCE [LARGE SCALE GENOMIC DNA]</scope>
</reference>
<dbReference type="Pfam" id="PF02592">
    <property type="entry name" value="Vut_1"/>
    <property type="match status" value="1"/>
</dbReference>
<keyword evidence="1" id="KW-0813">Transport</keyword>